<protein>
    <submittedName>
        <fullName evidence="4">Glycosyltransferase</fullName>
    </submittedName>
</protein>
<keyword evidence="1" id="KW-0328">Glycosyltransferase</keyword>
<dbReference type="Pfam" id="PF00535">
    <property type="entry name" value="Glycos_transf_2"/>
    <property type="match status" value="1"/>
</dbReference>
<gene>
    <name evidence="4" type="ORF">CQ405_07130</name>
</gene>
<dbReference type="SUPFAM" id="SSF53448">
    <property type="entry name" value="Nucleotide-diphospho-sugar transferases"/>
    <property type="match status" value="1"/>
</dbReference>
<proteinExistence type="predicted"/>
<name>A0A2P8QZ99_9BACT</name>
<keyword evidence="5" id="KW-1185">Reference proteome</keyword>
<evidence type="ECO:0000256" key="2">
    <source>
        <dbReference type="ARBA" id="ARBA00022679"/>
    </source>
</evidence>
<dbReference type="PANTHER" id="PTHR22916:SF51">
    <property type="entry name" value="GLYCOSYLTRANSFERASE EPSH-RELATED"/>
    <property type="match status" value="1"/>
</dbReference>
<dbReference type="PANTHER" id="PTHR22916">
    <property type="entry name" value="GLYCOSYLTRANSFERASE"/>
    <property type="match status" value="1"/>
</dbReference>
<evidence type="ECO:0000313" key="4">
    <source>
        <dbReference type="EMBL" id="PSM51561.1"/>
    </source>
</evidence>
<evidence type="ECO:0000259" key="3">
    <source>
        <dbReference type="Pfam" id="PF00535"/>
    </source>
</evidence>
<dbReference type="CDD" id="cd00761">
    <property type="entry name" value="Glyco_tranf_GTA_type"/>
    <property type="match status" value="1"/>
</dbReference>
<feature type="domain" description="Glycosyltransferase 2-like" evidence="3">
    <location>
        <begin position="6"/>
        <end position="148"/>
    </location>
</feature>
<keyword evidence="2 4" id="KW-0808">Transferase</keyword>
<dbReference type="AlphaFoldDB" id="A0A2P8QZ99"/>
<reference evidence="5" key="1">
    <citation type="submission" date="2017-10" db="EMBL/GenBank/DDBJ databases">
        <title>Campylobacter species from seals.</title>
        <authorList>
            <person name="Gilbert M.J."/>
            <person name="Zomer A.L."/>
            <person name="Timmerman A.J."/>
            <person name="Duim B."/>
            <person name="Wagenaar J.A."/>
        </authorList>
    </citation>
    <scope>NUCLEOTIDE SEQUENCE [LARGE SCALE GENOMIC DNA]</scope>
    <source>
        <strain evidence="5">17S00004-5</strain>
    </source>
</reference>
<evidence type="ECO:0000313" key="5">
    <source>
        <dbReference type="Proteomes" id="UP000240535"/>
    </source>
</evidence>
<accession>A0A2P8QZ99</accession>
<evidence type="ECO:0000256" key="1">
    <source>
        <dbReference type="ARBA" id="ARBA00022676"/>
    </source>
</evidence>
<dbReference type="Proteomes" id="UP000240535">
    <property type="component" value="Unassembled WGS sequence"/>
</dbReference>
<dbReference type="Gene3D" id="3.90.550.10">
    <property type="entry name" value="Spore Coat Polysaccharide Biosynthesis Protein SpsA, Chain A"/>
    <property type="match status" value="1"/>
</dbReference>
<sequence>MVYDISIIVPIYNTEKYIEKCLVSLFEQDYDNIEYIFVNDKTMDNSMQILSNVLKRYPNREKHVKIINKLKNEGLGQARKTGFENSTGKYIIHIDSDDWCELDMISSLYSKAKEENADIVCCDYFENYSNKEIYVKQNLKNPIKNSTSLIYKYTLWPMVWLYLAKKDLYKNVEFADFSYAEDNYLTTQLFYCSKKSIHINFGYYHYNRANEHSLTKKYDIQKEIDGLRVLDTKLRIFFKKKNIWERYKSQHFSFIIRSIAPKAKMDFFKAIEEINPDANSVKHIIKDDNLGIIKKAFYSLIFIKMLWLFCLAQDLKTIFKKSKL</sequence>
<organism evidence="4 5">
    <name type="scientific">Campylobacter blaseri</name>
    <dbReference type="NCBI Taxonomy" id="2042961"/>
    <lineage>
        <taxon>Bacteria</taxon>
        <taxon>Pseudomonadati</taxon>
        <taxon>Campylobacterota</taxon>
        <taxon>Epsilonproteobacteria</taxon>
        <taxon>Campylobacterales</taxon>
        <taxon>Campylobacteraceae</taxon>
        <taxon>Campylobacter</taxon>
    </lineage>
</organism>
<comment type="caution">
    <text evidence="4">The sequence shown here is derived from an EMBL/GenBank/DDBJ whole genome shotgun (WGS) entry which is preliminary data.</text>
</comment>
<dbReference type="EMBL" id="PDHH01000006">
    <property type="protein sequence ID" value="PSM51561.1"/>
    <property type="molecule type" value="Genomic_DNA"/>
</dbReference>
<dbReference type="InterPro" id="IPR029044">
    <property type="entry name" value="Nucleotide-diphossugar_trans"/>
</dbReference>
<dbReference type="InterPro" id="IPR001173">
    <property type="entry name" value="Glyco_trans_2-like"/>
</dbReference>
<dbReference type="GO" id="GO:0016758">
    <property type="term" value="F:hexosyltransferase activity"/>
    <property type="evidence" value="ECO:0007669"/>
    <property type="project" value="UniProtKB-ARBA"/>
</dbReference>